<protein>
    <submittedName>
        <fullName evidence="5">Sugar phosphorylase</fullName>
    </submittedName>
</protein>
<dbReference type="InterPro" id="IPR017853">
    <property type="entry name" value="GH"/>
</dbReference>
<dbReference type="Gene3D" id="2.60.40.1180">
    <property type="entry name" value="Golgi alpha-mannosidase II"/>
    <property type="match status" value="1"/>
</dbReference>
<dbReference type="KEGG" id="mech:Q9L42_009315"/>
<dbReference type="PIRSF" id="PIRSF003059">
    <property type="entry name" value="Sucrose_phosphorylase"/>
    <property type="match status" value="1"/>
</dbReference>
<feature type="binding site" evidence="3">
    <location>
        <position position="147"/>
    </location>
    <ligand>
        <name>substrate</name>
    </ligand>
</feature>
<feature type="binding site" evidence="3">
    <location>
        <begin position="240"/>
        <end position="242"/>
    </location>
    <ligand>
        <name>substrate</name>
    </ligand>
</feature>
<dbReference type="Pfam" id="PF00128">
    <property type="entry name" value="Alpha-amylase"/>
    <property type="match status" value="1"/>
</dbReference>
<dbReference type="PANTHER" id="PTHR38784:SF1">
    <property type="entry name" value="SUCROSE PHOSPHORYLASE"/>
    <property type="match status" value="1"/>
</dbReference>
<dbReference type="GO" id="GO:0005975">
    <property type="term" value="P:carbohydrate metabolic process"/>
    <property type="evidence" value="ECO:0007669"/>
    <property type="project" value="InterPro"/>
</dbReference>
<reference evidence="5 6" key="1">
    <citation type="journal article" date="2024" name="Microbiology">
        <title>Methylomarinum rosea sp. nov., a novel halophilic methanotrophic bacterium from the hypersaline Lake Elton.</title>
        <authorList>
            <person name="Suleimanov R.Z."/>
            <person name="Oshkin I.Y."/>
            <person name="Danilova O.V."/>
            <person name="Suzina N.E."/>
            <person name="Dedysh S.N."/>
        </authorList>
    </citation>
    <scope>NUCLEOTIDE SEQUENCE [LARGE SCALE GENOMIC DNA]</scope>
    <source>
        <strain evidence="5 6">Ch1-1</strain>
    </source>
</reference>
<feature type="binding site" evidence="3">
    <location>
        <position position="456"/>
    </location>
    <ligand>
        <name>substrate</name>
    </ligand>
</feature>
<evidence type="ECO:0000259" key="4">
    <source>
        <dbReference type="SMART" id="SM00642"/>
    </source>
</evidence>
<sequence>MTHSTLPSNELPHWFTQKAEAHLQFLYGESRTPALMERLIDRLQSGISAAKSEQLALWSEQDIILITYGDSVQQPHERPLQTLHEFLTLHLQDSINSVHVLPYFPYSSDDGFAVIDYKTVNPQLGDWADIERLGKQFHLMTDLVINHVSRENLWFIDFLSRQQPGCDYFIEMPPETDVSQVVRPRSTPVLVPAHSHDGIRHVWATFGEDQIDVNFANPDVLFEYIDILLLYIAKGSRFIRLDAIAFLWKKAATRCINLRETHEVVKLLRDIVDVVAPGTVLITETNVPNGENLSYFGNSDEAHMVYQFTLPPLLLHALHHGISTYLTQWAMDTPRPQKHCTYLNFIASHDGIGLRPAEGILPEQEVLSLVDAMHQYGGYVSMRTDAYGKESPYEINIALFDALKGTHRGIDDYQIQRFICAHTIMLALQGIPAFYIHSLIATTNDYQGVEQSGRTRSINRRKWRYDELLERLNNPSSEQASVFHELKRLLKIRRKQAAFHPEARQETIPLGNDLFAFWRINAERQQRILAISNISAEAQTVHLPEHPLTEGSGFWRDLIERTAIAKGTRKLKLYPYQSAWLEALD</sequence>
<dbReference type="InterPro" id="IPR045857">
    <property type="entry name" value="O16G_dom_2"/>
</dbReference>
<dbReference type="AlphaFoldDB" id="A0AAU7NZ82"/>
<dbReference type="GO" id="GO:0016757">
    <property type="term" value="F:glycosyltransferase activity"/>
    <property type="evidence" value="ECO:0007669"/>
    <property type="project" value="UniProtKB-KW"/>
</dbReference>
<dbReference type="InterPro" id="IPR013780">
    <property type="entry name" value="Glyco_hydro_b"/>
</dbReference>
<evidence type="ECO:0000256" key="2">
    <source>
        <dbReference type="ARBA" id="ARBA00022679"/>
    </source>
</evidence>
<gene>
    <name evidence="5" type="ORF">Q9L42_009315</name>
</gene>
<keyword evidence="2" id="KW-0808">Transferase</keyword>
<dbReference type="EMBL" id="CP157743">
    <property type="protein sequence ID" value="XBS22309.1"/>
    <property type="molecule type" value="Genomic_DNA"/>
</dbReference>
<dbReference type="RefSeq" id="WP_305908714.1">
    <property type="nucleotide sequence ID" value="NZ_CP157743.1"/>
</dbReference>
<organism evidence="5 6">
    <name type="scientific">Methylomarinum roseum</name>
    <dbReference type="NCBI Taxonomy" id="3067653"/>
    <lineage>
        <taxon>Bacteria</taxon>
        <taxon>Pseudomonadati</taxon>
        <taxon>Pseudomonadota</taxon>
        <taxon>Gammaproteobacteria</taxon>
        <taxon>Methylococcales</taxon>
        <taxon>Methylococcaceae</taxon>
        <taxon>Methylomarinum</taxon>
    </lineage>
</organism>
<evidence type="ECO:0000256" key="1">
    <source>
        <dbReference type="ARBA" id="ARBA00022676"/>
    </source>
</evidence>
<feature type="binding site" evidence="3">
    <location>
        <begin position="349"/>
        <end position="350"/>
    </location>
    <ligand>
        <name>substrate</name>
    </ligand>
</feature>
<dbReference type="InterPro" id="IPR016377">
    <property type="entry name" value="Sucrose_GGa_phosphorylase-rel"/>
</dbReference>
<dbReference type="SMART" id="SM00642">
    <property type="entry name" value="Aamy"/>
    <property type="match status" value="1"/>
</dbReference>
<dbReference type="Gene3D" id="3.90.400.10">
    <property type="entry name" value="Oligo-1,6-glucosidase, Domain 2"/>
    <property type="match status" value="1"/>
</dbReference>
<dbReference type="CDD" id="cd11356">
    <property type="entry name" value="AmyAc_Sucrose_phosphorylase-like_1"/>
    <property type="match status" value="1"/>
</dbReference>
<name>A0AAU7NZ82_9GAMM</name>
<dbReference type="SUPFAM" id="SSF51445">
    <property type="entry name" value="(Trans)glycosidases"/>
    <property type="match status" value="1"/>
</dbReference>
<dbReference type="Proteomes" id="UP001225378">
    <property type="component" value="Chromosome"/>
</dbReference>
<evidence type="ECO:0000256" key="3">
    <source>
        <dbReference type="PIRSR" id="PIRSR003059-2"/>
    </source>
</evidence>
<dbReference type="Gene3D" id="3.20.20.80">
    <property type="entry name" value="Glycosidases"/>
    <property type="match status" value="1"/>
</dbReference>
<keyword evidence="1" id="KW-0328">Glycosyltransferase</keyword>
<keyword evidence="6" id="KW-1185">Reference proteome</keyword>
<dbReference type="PANTHER" id="PTHR38784">
    <property type="entry name" value="SUCROSE PHOSPHORYLASE"/>
    <property type="match status" value="1"/>
</dbReference>
<dbReference type="InterPro" id="IPR006047">
    <property type="entry name" value="GH13_cat_dom"/>
</dbReference>
<feature type="binding site" evidence="3">
    <location>
        <position position="109"/>
    </location>
    <ligand>
        <name>substrate</name>
    </ligand>
</feature>
<feature type="domain" description="Glycosyl hydrolase family 13 catalytic" evidence="4">
    <location>
        <begin position="62"/>
        <end position="493"/>
    </location>
</feature>
<evidence type="ECO:0000313" key="6">
    <source>
        <dbReference type="Proteomes" id="UP001225378"/>
    </source>
</evidence>
<proteinExistence type="predicted"/>
<accession>A0AAU7NZ82</accession>
<evidence type="ECO:0000313" key="5">
    <source>
        <dbReference type="EMBL" id="XBS22309.1"/>
    </source>
</evidence>
<dbReference type="InterPro" id="IPR033746">
    <property type="entry name" value="GGa_phosphorylase"/>
</dbReference>